<dbReference type="Pfam" id="PF13332">
    <property type="entry name" value="Fil_haemagg_2"/>
    <property type="match status" value="1"/>
</dbReference>
<dbReference type="GO" id="GO:0003824">
    <property type="term" value="F:catalytic activity"/>
    <property type="evidence" value="ECO:0007669"/>
    <property type="project" value="UniProtKB-ARBA"/>
</dbReference>
<gene>
    <name evidence="2" type="ORF">HGR_01142</name>
</gene>
<dbReference type="InterPro" id="IPR025157">
    <property type="entry name" value="Hemagglutinin_rpt"/>
</dbReference>
<dbReference type="Proteomes" id="UP000016368">
    <property type="component" value="Unassembled WGS sequence"/>
</dbReference>
<dbReference type="eggNOG" id="COG0501">
    <property type="taxonomic scope" value="Bacteria"/>
</dbReference>
<feature type="region of interest" description="Disordered" evidence="1">
    <location>
        <begin position="88"/>
        <end position="136"/>
    </location>
</feature>
<dbReference type="AlphaFoldDB" id="F3KP76"/>
<proteinExistence type="predicted"/>
<name>F3KP76_9BURK</name>
<feature type="compositionally biased region" description="Low complexity" evidence="1">
    <location>
        <begin position="13"/>
        <end position="45"/>
    </location>
</feature>
<feature type="non-terminal residue" evidence="2">
    <location>
        <position position="1"/>
    </location>
</feature>
<keyword evidence="3" id="KW-1185">Reference proteome</keyword>
<feature type="compositionally biased region" description="Low complexity" evidence="1">
    <location>
        <begin position="93"/>
        <end position="109"/>
    </location>
</feature>
<protein>
    <submittedName>
        <fullName evidence="2">Putative hemagglutinin/hemolysin-related protein</fullName>
    </submittedName>
</protein>
<evidence type="ECO:0000256" key="1">
    <source>
        <dbReference type="SAM" id="MobiDB-lite"/>
    </source>
</evidence>
<dbReference type="STRING" id="887062.HGR_01142"/>
<feature type="region of interest" description="Disordered" evidence="1">
    <location>
        <begin position="1"/>
        <end position="46"/>
    </location>
</feature>
<feature type="region of interest" description="Disordered" evidence="1">
    <location>
        <begin position="194"/>
        <end position="226"/>
    </location>
</feature>
<comment type="caution">
    <text evidence="2">The sequence shown here is derived from an EMBL/GenBank/DDBJ whole genome shotgun (WGS) entry which is preliminary data.</text>
</comment>
<organism evidence="2 3">
    <name type="scientific">Hylemonella gracilis ATCC 19624</name>
    <dbReference type="NCBI Taxonomy" id="887062"/>
    <lineage>
        <taxon>Bacteria</taxon>
        <taxon>Pseudomonadati</taxon>
        <taxon>Pseudomonadota</taxon>
        <taxon>Betaproteobacteria</taxon>
        <taxon>Burkholderiales</taxon>
        <taxon>Comamonadaceae</taxon>
        <taxon>Hylemonella</taxon>
    </lineage>
</organism>
<feature type="non-terminal residue" evidence="2">
    <location>
        <position position="289"/>
    </location>
</feature>
<evidence type="ECO:0000313" key="2">
    <source>
        <dbReference type="EMBL" id="EGI78419.1"/>
    </source>
</evidence>
<accession>F3KP76</accession>
<dbReference type="EMBL" id="AEGR01000015">
    <property type="protein sequence ID" value="EGI78419.1"/>
    <property type="molecule type" value="Genomic_DNA"/>
</dbReference>
<feature type="compositionally biased region" description="Polar residues" evidence="1">
    <location>
        <begin position="201"/>
        <end position="226"/>
    </location>
</feature>
<evidence type="ECO:0000313" key="3">
    <source>
        <dbReference type="Proteomes" id="UP000016368"/>
    </source>
</evidence>
<dbReference type="OrthoDB" id="7921444at2"/>
<reference evidence="2 3" key="1">
    <citation type="journal article" date="2011" name="EMBO J.">
        <title>Structural diversity of bacterial flagellar motors.</title>
        <authorList>
            <person name="Chen S."/>
            <person name="Beeby M."/>
            <person name="Murphy G.E."/>
            <person name="Leadbetter J.R."/>
            <person name="Hendrixson D.R."/>
            <person name="Briegel A."/>
            <person name="Li Z."/>
            <person name="Shi J."/>
            <person name="Tocheva E.I."/>
            <person name="Muller A."/>
            <person name="Dobro M.J."/>
            <person name="Jensen G.J."/>
        </authorList>
    </citation>
    <scope>NUCLEOTIDE SEQUENCE [LARGE SCALE GENOMIC DNA]</scope>
    <source>
        <strain evidence="2 3">ATCC 19624</strain>
    </source>
</reference>
<feature type="compositionally biased region" description="Polar residues" evidence="1">
    <location>
        <begin position="114"/>
        <end position="136"/>
    </location>
</feature>
<sequence length="289" mass="29602">LITAGIDQHKTETSSSTKSVTASGGSNGSASASASTSSSKSSSTSLQNVNSTINVGHLESDAQNFTLRGAEVTAKTADLDVGSLTVQSLQDTSESSNSSKSVSVGVSTSKDQKTGNTSKSANLGVNQSSGSSEAQEVGNQTQLLIADGANSQITARDTTLIGGLIANATQNKDGTLTDHGKLNLTTGTLTVSDLQDKSESEQSGWGFQTSTGYTTDANGKRLSNINDGKTTVSLTEEGHRKEGETQATLGQGNIKVGGADLSTQEQYASLNRDVNEAQITTLDQQTAGL</sequence>